<evidence type="ECO:0000313" key="5">
    <source>
        <dbReference type="Proteomes" id="UP001195483"/>
    </source>
</evidence>
<name>A0AAE0W0P1_9BIVA</name>
<dbReference type="SMART" id="SM00276">
    <property type="entry name" value="GLECT"/>
    <property type="match status" value="1"/>
</dbReference>
<dbReference type="SUPFAM" id="SSF49899">
    <property type="entry name" value="Concanavalin A-like lectins/glucanases"/>
    <property type="match status" value="1"/>
</dbReference>
<reference evidence="4" key="3">
    <citation type="submission" date="2023-05" db="EMBL/GenBank/DDBJ databases">
        <authorList>
            <person name="Smith C.H."/>
        </authorList>
    </citation>
    <scope>NUCLEOTIDE SEQUENCE</scope>
    <source>
        <strain evidence="4">CHS0354</strain>
        <tissue evidence="4">Mantle</tissue>
    </source>
</reference>
<evidence type="ECO:0000256" key="1">
    <source>
        <dbReference type="ARBA" id="ARBA00022734"/>
    </source>
</evidence>
<proteinExistence type="predicted"/>
<sequence>MASETSGGSLSQHLEIPFVRSVSLNENSKIIIKGRPLEGASRFNIWFQIGADPEPDNVAFAYDARFNYGSDKNVVVCSHRMGEGSCSEERNTYHFPFVQGHRFKIMILVNLDHYQIQVGSHVTKFYHRFAIQDVDTLRIDGNIELIDVKVMS</sequence>
<dbReference type="PROSITE" id="PS51304">
    <property type="entry name" value="GALECTIN"/>
    <property type="match status" value="1"/>
</dbReference>
<comment type="caution">
    <text evidence="4">The sequence shown here is derived from an EMBL/GenBank/DDBJ whole genome shotgun (WGS) entry which is preliminary data.</text>
</comment>
<dbReference type="InterPro" id="IPR013320">
    <property type="entry name" value="ConA-like_dom_sf"/>
</dbReference>
<dbReference type="Gene3D" id="2.60.120.200">
    <property type="match status" value="1"/>
</dbReference>
<dbReference type="InterPro" id="IPR044156">
    <property type="entry name" value="Galectin-like"/>
</dbReference>
<keyword evidence="1 2" id="KW-0430">Lectin</keyword>
<dbReference type="AlphaFoldDB" id="A0AAE0W0P1"/>
<reference evidence="4" key="2">
    <citation type="journal article" date="2021" name="Genome Biol. Evol.">
        <title>Developing a high-quality reference genome for a parasitic bivalve with doubly uniparental inheritance (Bivalvia: Unionida).</title>
        <authorList>
            <person name="Smith C.H."/>
        </authorList>
    </citation>
    <scope>NUCLEOTIDE SEQUENCE</scope>
    <source>
        <strain evidence="4">CHS0354</strain>
        <tissue evidence="4">Mantle</tissue>
    </source>
</reference>
<reference evidence="4" key="1">
    <citation type="journal article" date="2021" name="Genome Biol. Evol.">
        <title>A High-Quality Reference Genome for a Parasitic Bivalve with Doubly Uniparental Inheritance (Bivalvia: Unionida).</title>
        <authorList>
            <person name="Smith C.H."/>
        </authorList>
    </citation>
    <scope>NUCLEOTIDE SEQUENCE</scope>
    <source>
        <strain evidence="4">CHS0354</strain>
    </source>
</reference>
<dbReference type="InterPro" id="IPR001079">
    <property type="entry name" value="Galectin_CRD"/>
</dbReference>
<dbReference type="PANTHER" id="PTHR11346:SF147">
    <property type="entry name" value="GALECTIN"/>
    <property type="match status" value="1"/>
</dbReference>
<dbReference type="GO" id="GO:0030246">
    <property type="term" value="F:carbohydrate binding"/>
    <property type="evidence" value="ECO:0007669"/>
    <property type="project" value="UniProtKB-UniRule"/>
</dbReference>
<dbReference type="Pfam" id="PF00337">
    <property type="entry name" value="Gal-bind_lectin"/>
    <property type="match status" value="1"/>
</dbReference>
<protein>
    <recommendedName>
        <fullName evidence="2">Galectin</fullName>
    </recommendedName>
</protein>
<organism evidence="4 5">
    <name type="scientific">Potamilus streckersoni</name>
    <dbReference type="NCBI Taxonomy" id="2493646"/>
    <lineage>
        <taxon>Eukaryota</taxon>
        <taxon>Metazoa</taxon>
        <taxon>Spiralia</taxon>
        <taxon>Lophotrochozoa</taxon>
        <taxon>Mollusca</taxon>
        <taxon>Bivalvia</taxon>
        <taxon>Autobranchia</taxon>
        <taxon>Heteroconchia</taxon>
        <taxon>Palaeoheterodonta</taxon>
        <taxon>Unionida</taxon>
        <taxon>Unionoidea</taxon>
        <taxon>Unionidae</taxon>
        <taxon>Ambleminae</taxon>
        <taxon>Lampsilini</taxon>
        <taxon>Potamilus</taxon>
    </lineage>
</organism>
<dbReference type="EMBL" id="JAEAOA010001917">
    <property type="protein sequence ID" value="KAK3595995.1"/>
    <property type="molecule type" value="Genomic_DNA"/>
</dbReference>
<dbReference type="CDD" id="cd00070">
    <property type="entry name" value="GLECT"/>
    <property type="match status" value="1"/>
</dbReference>
<keyword evidence="5" id="KW-1185">Reference proteome</keyword>
<evidence type="ECO:0000313" key="4">
    <source>
        <dbReference type="EMBL" id="KAK3595995.1"/>
    </source>
</evidence>
<accession>A0AAE0W0P1</accession>
<evidence type="ECO:0000259" key="3">
    <source>
        <dbReference type="PROSITE" id="PS51304"/>
    </source>
</evidence>
<dbReference type="SMART" id="SM00908">
    <property type="entry name" value="Gal-bind_lectin"/>
    <property type="match status" value="1"/>
</dbReference>
<evidence type="ECO:0000256" key="2">
    <source>
        <dbReference type="RuleBase" id="RU102079"/>
    </source>
</evidence>
<feature type="domain" description="Galectin" evidence="3">
    <location>
        <begin position="16"/>
        <end position="151"/>
    </location>
</feature>
<dbReference type="Proteomes" id="UP001195483">
    <property type="component" value="Unassembled WGS sequence"/>
</dbReference>
<dbReference type="PANTHER" id="PTHR11346">
    <property type="entry name" value="GALECTIN"/>
    <property type="match status" value="1"/>
</dbReference>
<gene>
    <name evidence="4" type="ORF">CHS0354_032510</name>
</gene>